<evidence type="ECO:0000256" key="13">
    <source>
        <dbReference type="ARBA" id="ARBA00049893"/>
    </source>
</evidence>
<comment type="catalytic activity">
    <reaction evidence="1">
        <text>inosine + phosphate = alpha-D-ribose 1-phosphate + hypoxanthine</text>
        <dbReference type="Rhea" id="RHEA:27646"/>
        <dbReference type="ChEBI" id="CHEBI:17368"/>
        <dbReference type="ChEBI" id="CHEBI:17596"/>
        <dbReference type="ChEBI" id="CHEBI:43474"/>
        <dbReference type="ChEBI" id="CHEBI:57720"/>
        <dbReference type="EC" id="2.4.2.1"/>
    </reaction>
    <physiologicalReaction direction="left-to-right" evidence="1">
        <dbReference type="Rhea" id="RHEA:27647"/>
    </physiologicalReaction>
</comment>
<comment type="caution">
    <text evidence="15">The sequence shown here is derived from an EMBL/GenBank/DDBJ whole genome shotgun (WGS) entry which is preliminary data.</text>
</comment>
<dbReference type="InterPro" id="IPR003730">
    <property type="entry name" value="Cu_polyphenol_OxRdtase"/>
</dbReference>
<evidence type="ECO:0000256" key="11">
    <source>
        <dbReference type="ARBA" id="ARBA00047989"/>
    </source>
</evidence>
<evidence type="ECO:0000313" key="15">
    <source>
        <dbReference type="EMBL" id="MCU5745723.1"/>
    </source>
</evidence>
<accession>A0ABT2QP19</accession>
<protein>
    <recommendedName>
        <fullName evidence="14">Purine nucleoside phosphorylase</fullName>
    </recommendedName>
</protein>
<evidence type="ECO:0000256" key="2">
    <source>
        <dbReference type="ARBA" id="ARBA00001947"/>
    </source>
</evidence>
<dbReference type="InterPro" id="IPR011324">
    <property type="entry name" value="Cytotoxic_necrot_fac-like_cat"/>
</dbReference>
<dbReference type="Gene3D" id="3.60.140.10">
    <property type="entry name" value="CNF1/YfiH-like putative cysteine hydrolases"/>
    <property type="match status" value="1"/>
</dbReference>
<keyword evidence="8" id="KW-0378">Hydrolase</keyword>
<dbReference type="PANTHER" id="PTHR30616">
    <property type="entry name" value="UNCHARACTERIZED PROTEIN YFIH"/>
    <property type="match status" value="1"/>
</dbReference>
<dbReference type="EMBL" id="JAOPKZ010000004">
    <property type="protein sequence ID" value="MCU5745723.1"/>
    <property type="molecule type" value="Genomic_DNA"/>
</dbReference>
<evidence type="ECO:0000256" key="5">
    <source>
        <dbReference type="ARBA" id="ARBA00007353"/>
    </source>
</evidence>
<reference evidence="15 16" key="1">
    <citation type="journal article" date="2023" name="Int. J. Syst. Evol. Microbiol.">
        <title>Streptococcus sciuri sp. nov., Staphylococcus marylandisciuri sp. nov. and Staphylococcus americanisciuri sp. nov., isolated from faeces of eastern grey squirrel (Sciurus carolinensis).</title>
        <authorList>
            <person name="Volokhov D.V."/>
            <person name="Zagorodnyaya T.A."/>
            <person name="Furtak V.A."/>
            <person name="Nattanmai G."/>
            <person name="Randall L."/>
            <person name="Jose S."/>
            <person name="Gao Y."/>
            <person name="Eisenberg T."/>
            <person name="Delmonte P."/>
            <person name="Blom J."/>
            <person name="Mitchell K.K."/>
        </authorList>
    </citation>
    <scope>NUCLEOTIDE SEQUENCE [LARGE SCALE GENOMIC DNA]</scope>
    <source>
        <strain evidence="15 16">SQ8-PEA</strain>
    </source>
</reference>
<evidence type="ECO:0000256" key="4">
    <source>
        <dbReference type="ARBA" id="ARBA00003215"/>
    </source>
</evidence>
<keyword evidence="6" id="KW-0808">Transferase</keyword>
<gene>
    <name evidence="15" type="primary">pgeF</name>
    <name evidence="15" type="ORF">N9R04_03175</name>
</gene>
<comment type="catalytic activity">
    <reaction evidence="11">
        <text>adenosine + H2O + H(+) = inosine + NH4(+)</text>
        <dbReference type="Rhea" id="RHEA:24408"/>
        <dbReference type="ChEBI" id="CHEBI:15377"/>
        <dbReference type="ChEBI" id="CHEBI:15378"/>
        <dbReference type="ChEBI" id="CHEBI:16335"/>
        <dbReference type="ChEBI" id="CHEBI:17596"/>
        <dbReference type="ChEBI" id="CHEBI:28938"/>
        <dbReference type="EC" id="3.5.4.4"/>
    </reaction>
    <physiologicalReaction direction="left-to-right" evidence="11">
        <dbReference type="Rhea" id="RHEA:24409"/>
    </physiologicalReaction>
</comment>
<evidence type="ECO:0000256" key="1">
    <source>
        <dbReference type="ARBA" id="ARBA00000553"/>
    </source>
</evidence>
<proteinExistence type="inferred from homology"/>
<evidence type="ECO:0000256" key="12">
    <source>
        <dbReference type="ARBA" id="ARBA00048968"/>
    </source>
</evidence>
<dbReference type="NCBIfam" id="TIGR00726">
    <property type="entry name" value="peptidoglycan editing factor PgeF"/>
    <property type="match status" value="1"/>
</dbReference>
<evidence type="ECO:0000256" key="10">
    <source>
        <dbReference type="ARBA" id="ARBA00023008"/>
    </source>
</evidence>
<evidence type="ECO:0000256" key="3">
    <source>
        <dbReference type="ARBA" id="ARBA00001973"/>
    </source>
</evidence>
<comment type="catalytic activity">
    <reaction evidence="12">
        <text>adenosine + phosphate = alpha-D-ribose 1-phosphate + adenine</text>
        <dbReference type="Rhea" id="RHEA:27642"/>
        <dbReference type="ChEBI" id="CHEBI:16335"/>
        <dbReference type="ChEBI" id="CHEBI:16708"/>
        <dbReference type="ChEBI" id="CHEBI:43474"/>
        <dbReference type="ChEBI" id="CHEBI:57720"/>
        <dbReference type="EC" id="2.4.2.1"/>
    </reaction>
    <physiologicalReaction direction="left-to-right" evidence="12">
        <dbReference type="Rhea" id="RHEA:27643"/>
    </physiologicalReaction>
</comment>
<dbReference type="InterPro" id="IPR038371">
    <property type="entry name" value="Cu_polyphenol_OxRdtase_sf"/>
</dbReference>
<keyword evidence="7" id="KW-0479">Metal-binding</keyword>
<dbReference type="SUPFAM" id="SSF64438">
    <property type="entry name" value="CNF1/YfiH-like putative cysteine hydrolases"/>
    <property type="match status" value="1"/>
</dbReference>
<dbReference type="RefSeq" id="WP_262855088.1">
    <property type="nucleotide sequence ID" value="NZ_JAOPKZ010000004.1"/>
</dbReference>
<name>A0ABT2QP19_9STAP</name>
<dbReference type="Proteomes" id="UP001209553">
    <property type="component" value="Unassembled WGS sequence"/>
</dbReference>
<dbReference type="Pfam" id="PF02578">
    <property type="entry name" value="Cu-oxidase_4"/>
    <property type="match status" value="1"/>
</dbReference>
<dbReference type="CDD" id="cd16833">
    <property type="entry name" value="YfiH"/>
    <property type="match status" value="1"/>
</dbReference>
<evidence type="ECO:0000256" key="9">
    <source>
        <dbReference type="ARBA" id="ARBA00022833"/>
    </source>
</evidence>
<keyword evidence="10" id="KW-0186">Copper</keyword>
<dbReference type="PANTHER" id="PTHR30616:SF2">
    <property type="entry name" value="PURINE NUCLEOSIDE PHOSPHORYLASE LACC1"/>
    <property type="match status" value="1"/>
</dbReference>
<comment type="catalytic activity">
    <reaction evidence="13">
        <text>S-methyl-5'-thioadenosine + phosphate = 5-(methylsulfanyl)-alpha-D-ribose 1-phosphate + adenine</text>
        <dbReference type="Rhea" id="RHEA:11852"/>
        <dbReference type="ChEBI" id="CHEBI:16708"/>
        <dbReference type="ChEBI" id="CHEBI:17509"/>
        <dbReference type="ChEBI" id="CHEBI:43474"/>
        <dbReference type="ChEBI" id="CHEBI:58533"/>
        <dbReference type="EC" id="2.4.2.28"/>
    </reaction>
    <physiologicalReaction direction="left-to-right" evidence="13">
        <dbReference type="Rhea" id="RHEA:11853"/>
    </physiologicalReaction>
</comment>
<sequence>MTEKFIKHHHILNYENPQLQHTFLGITTREDGLSSYPERAFNMARYINDDPSNIDAHQETLSNIIQMSRENWVFPIQTHENKVVEVDQSDRGTNIIELSQQLHGVDGMYSYSRDILLTMCYADCVPIYFYSEKNNYIGLAHAGWRGTVGQIVVEMLKKVNFPRKDLRIVIGPATSTSYEINEDVRKQFEALNIDSSRYIFYRGKNRYGIDLKEANALLLEANGIDRSQIDITQYETSEDLSLFFSYRVEKGNTGRMLAYIGQR</sequence>
<evidence type="ECO:0000256" key="6">
    <source>
        <dbReference type="ARBA" id="ARBA00022679"/>
    </source>
</evidence>
<comment type="cofactor">
    <cofactor evidence="3">
        <name>Cu(2+)</name>
        <dbReference type="ChEBI" id="CHEBI:29036"/>
    </cofactor>
</comment>
<evidence type="ECO:0000313" key="16">
    <source>
        <dbReference type="Proteomes" id="UP001209553"/>
    </source>
</evidence>
<organism evidence="15 16">
    <name type="scientific">Staphylococcus marylandisciuri</name>
    <dbReference type="NCBI Taxonomy" id="2981529"/>
    <lineage>
        <taxon>Bacteria</taxon>
        <taxon>Bacillati</taxon>
        <taxon>Bacillota</taxon>
        <taxon>Bacilli</taxon>
        <taxon>Bacillales</taxon>
        <taxon>Staphylococcaceae</taxon>
        <taxon>Staphylococcus</taxon>
    </lineage>
</organism>
<evidence type="ECO:0000256" key="7">
    <source>
        <dbReference type="ARBA" id="ARBA00022723"/>
    </source>
</evidence>
<comment type="function">
    <text evidence="4">Purine nucleoside enzyme that catalyzes the phosphorolysis of adenosine and inosine nucleosides, yielding D-ribose 1-phosphate and the respective free bases, adenine and hypoxanthine. Also catalyzes the phosphorolysis of S-methyl-5'-thioadenosine into adenine and S-methyl-5-thio-alpha-D-ribose 1-phosphate. Also has adenosine deaminase activity.</text>
</comment>
<comment type="cofactor">
    <cofactor evidence="2">
        <name>Zn(2+)</name>
        <dbReference type="ChEBI" id="CHEBI:29105"/>
    </cofactor>
</comment>
<keyword evidence="16" id="KW-1185">Reference proteome</keyword>
<evidence type="ECO:0000256" key="14">
    <source>
        <dbReference type="RuleBase" id="RU361274"/>
    </source>
</evidence>
<keyword evidence="9" id="KW-0862">Zinc</keyword>
<comment type="similarity">
    <text evidence="5 14">Belongs to the purine nucleoside phosphorylase YfiH/LACC1 family.</text>
</comment>
<evidence type="ECO:0000256" key="8">
    <source>
        <dbReference type="ARBA" id="ARBA00022801"/>
    </source>
</evidence>